<feature type="transmembrane region" description="Helical" evidence="11">
    <location>
        <begin position="289"/>
        <end position="309"/>
    </location>
</feature>
<keyword evidence="5" id="KW-0479">Metal-binding</keyword>
<feature type="transmembrane region" description="Helical" evidence="11">
    <location>
        <begin position="224"/>
        <end position="246"/>
    </location>
</feature>
<dbReference type="Proteomes" id="UP000436088">
    <property type="component" value="Unassembled WGS sequence"/>
</dbReference>
<evidence type="ECO:0000256" key="2">
    <source>
        <dbReference type="ARBA" id="ARBA00008804"/>
    </source>
</evidence>
<dbReference type="EMBL" id="VEPZ02000812">
    <property type="protein sequence ID" value="KAE8718458.1"/>
    <property type="molecule type" value="Genomic_DNA"/>
</dbReference>
<name>A0A6A3BSP5_HIBSY</name>
<comment type="subcellular location">
    <subcellularLocation>
        <location evidence="1">Membrane</location>
        <topology evidence="1">Multi-pass membrane protein</topology>
    </subcellularLocation>
</comment>
<proteinExistence type="inferred from homology"/>
<organism evidence="12 13">
    <name type="scientific">Hibiscus syriacus</name>
    <name type="common">Rose of Sharon</name>
    <dbReference type="NCBI Taxonomy" id="106335"/>
    <lineage>
        <taxon>Eukaryota</taxon>
        <taxon>Viridiplantae</taxon>
        <taxon>Streptophyta</taxon>
        <taxon>Embryophyta</taxon>
        <taxon>Tracheophyta</taxon>
        <taxon>Spermatophyta</taxon>
        <taxon>Magnoliopsida</taxon>
        <taxon>eudicotyledons</taxon>
        <taxon>Gunneridae</taxon>
        <taxon>Pentapetalae</taxon>
        <taxon>rosids</taxon>
        <taxon>malvids</taxon>
        <taxon>Malvales</taxon>
        <taxon>Malvaceae</taxon>
        <taxon>Malvoideae</taxon>
        <taxon>Hibiscus</taxon>
    </lineage>
</organism>
<protein>
    <submittedName>
        <fullName evidence="12">Plasma membrane ATPase</fullName>
    </submittedName>
</protein>
<dbReference type="GO" id="GO:0016020">
    <property type="term" value="C:membrane"/>
    <property type="evidence" value="ECO:0007669"/>
    <property type="project" value="UniProtKB-SubCell"/>
</dbReference>
<keyword evidence="3" id="KW-0597">Phosphoprotein</keyword>
<accession>A0A6A3BSP5</accession>
<keyword evidence="4 11" id="KW-0812">Transmembrane</keyword>
<keyword evidence="13" id="KW-1185">Reference proteome</keyword>
<dbReference type="GO" id="GO:0046872">
    <property type="term" value="F:metal ion binding"/>
    <property type="evidence" value="ECO:0007669"/>
    <property type="project" value="UniProtKB-KW"/>
</dbReference>
<dbReference type="InterPro" id="IPR023214">
    <property type="entry name" value="HAD_sf"/>
</dbReference>
<evidence type="ECO:0000256" key="1">
    <source>
        <dbReference type="ARBA" id="ARBA00004141"/>
    </source>
</evidence>
<dbReference type="PANTHER" id="PTHR42861">
    <property type="entry name" value="CALCIUM-TRANSPORTING ATPASE"/>
    <property type="match status" value="1"/>
</dbReference>
<dbReference type="InterPro" id="IPR023298">
    <property type="entry name" value="ATPase_P-typ_TM_dom_sf"/>
</dbReference>
<evidence type="ECO:0000256" key="10">
    <source>
        <dbReference type="ARBA" id="ARBA00023136"/>
    </source>
</evidence>
<evidence type="ECO:0000256" key="3">
    <source>
        <dbReference type="ARBA" id="ARBA00022553"/>
    </source>
</evidence>
<sequence>MVILLTARASRVEIKMYRYLYCWNARGSLSIGLQARASVTEVHFFPFNPIDKRTAMTYIETDGSWHQVSKDGARKRAHEIITNFADRGLRSLAVARQTEKAKNKDAPGEPWEFMITGDQLAIGKETGHMLGMGTNMYPSSALLGQNKGDTIYTIGADDLIEKADGFAGVFPEHKYEFGKRLQARKHICGMTGDGVNDAPALKKADIGIEVDDATDAARSAMKNYTIYAVSIMIRIVLGFMLFALIWKFNFSPFMVLIIAILNDGTIMTISKDRVKPSLMPDSWKLKEIFATGIVLGIYLAVMTVIFFWATNDSNFFSYSESGTHFRHPFSELVFHRTSRPSACVCLHCGTTHSNTTCCLCKLRLCQNQRHWLGLGWSYLALQSSLLLPTRCTQVRNSLLFEWKAWNNLLQNKTAFSTKKDYGKGERGAQWALAQRTLHGLTRPKITNEESANKELSEIAEQTRKRAEVTRLRELHNLKGHV</sequence>
<evidence type="ECO:0000256" key="7">
    <source>
        <dbReference type="ARBA" id="ARBA00022840"/>
    </source>
</evidence>
<evidence type="ECO:0000313" key="12">
    <source>
        <dbReference type="EMBL" id="KAE8718458.1"/>
    </source>
</evidence>
<dbReference type="InterPro" id="IPR036412">
    <property type="entry name" value="HAD-like_sf"/>
</dbReference>
<gene>
    <name evidence="12" type="ORF">F3Y22_tig00110013pilonHSYRG00272</name>
</gene>
<evidence type="ECO:0000256" key="6">
    <source>
        <dbReference type="ARBA" id="ARBA00022741"/>
    </source>
</evidence>
<dbReference type="AlphaFoldDB" id="A0A6A3BSP5"/>
<dbReference type="SUPFAM" id="SSF81665">
    <property type="entry name" value="Calcium ATPase, transmembrane domain M"/>
    <property type="match status" value="1"/>
</dbReference>
<dbReference type="GO" id="GO:0005524">
    <property type="term" value="F:ATP binding"/>
    <property type="evidence" value="ECO:0007669"/>
    <property type="project" value="UniProtKB-KW"/>
</dbReference>
<dbReference type="FunFam" id="3.40.50.1000:FF:000211">
    <property type="entry name" value="Plasma membrane ATPase"/>
    <property type="match status" value="1"/>
</dbReference>
<evidence type="ECO:0000256" key="9">
    <source>
        <dbReference type="ARBA" id="ARBA00022989"/>
    </source>
</evidence>
<dbReference type="SUPFAM" id="SSF56784">
    <property type="entry name" value="HAD-like"/>
    <property type="match status" value="1"/>
</dbReference>
<keyword evidence="8" id="KW-0460">Magnesium</keyword>
<comment type="similarity">
    <text evidence="2">Belongs to the cation transport ATPase (P-type) (TC 3.A.3) family. Type IIIA subfamily.</text>
</comment>
<keyword evidence="9 11" id="KW-1133">Transmembrane helix</keyword>
<evidence type="ECO:0000256" key="4">
    <source>
        <dbReference type="ARBA" id="ARBA00022692"/>
    </source>
</evidence>
<evidence type="ECO:0000256" key="11">
    <source>
        <dbReference type="SAM" id="Phobius"/>
    </source>
</evidence>
<keyword evidence="6" id="KW-0547">Nucleotide-binding</keyword>
<reference evidence="12" key="1">
    <citation type="submission" date="2019-09" db="EMBL/GenBank/DDBJ databases">
        <title>Draft genome information of white flower Hibiscus syriacus.</title>
        <authorList>
            <person name="Kim Y.-M."/>
        </authorList>
    </citation>
    <scope>NUCLEOTIDE SEQUENCE [LARGE SCALE GENOMIC DNA]</scope>
    <source>
        <strain evidence="12">YM2019G1</strain>
    </source>
</reference>
<keyword evidence="10 11" id="KW-0472">Membrane</keyword>
<dbReference type="Gene3D" id="3.40.50.1000">
    <property type="entry name" value="HAD superfamily/HAD-like"/>
    <property type="match status" value="1"/>
</dbReference>
<evidence type="ECO:0000256" key="8">
    <source>
        <dbReference type="ARBA" id="ARBA00022842"/>
    </source>
</evidence>
<evidence type="ECO:0000256" key="5">
    <source>
        <dbReference type="ARBA" id="ARBA00022723"/>
    </source>
</evidence>
<comment type="caution">
    <text evidence="12">The sequence shown here is derived from an EMBL/GenBank/DDBJ whole genome shotgun (WGS) entry which is preliminary data.</text>
</comment>
<dbReference type="Gene3D" id="1.20.1110.10">
    <property type="entry name" value="Calcium-transporting ATPase, transmembrane domain"/>
    <property type="match status" value="1"/>
</dbReference>
<evidence type="ECO:0000313" key="13">
    <source>
        <dbReference type="Proteomes" id="UP000436088"/>
    </source>
</evidence>
<dbReference type="Gene3D" id="6.10.140.890">
    <property type="match status" value="1"/>
</dbReference>
<dbReference type="InterPro" id="IPR023299">
    <property type="entry name" value="ATPase_P-typ_cyto_dom_N"/>
</dbReference>
<keyword evidence="7" id="KW-0067">ATP-binding</keyword>
<dbReference type="SUPFAM" id="SSF81660">
    <property type="entry name" value="Metal cation-transporting ATPase, ATP-binding domain N"/>
    <property type="match status" value="1"/>
</dbReference>